<dbReference type="Gene3D" id="1.10.10.10">
    <property type="entry name" value="Winged helix-like DNA-binding domain superfamily/Winged helix DNA-binding domain"/>
    <property type="match status" value="1"/>
</dbReference>
<evidence type="ECO:0000256" key="1">
    <source>
        <dbReference type="SAM" id="Phobius"/>
    </source>
</evidence>
<name>A0A6G9QN91_9GAMM</name>
<dbReference type="RefSeq" id="WP_167679383.1">
    <property type="nucleotide sequence ID" value="NZ_CP050313.1"/>
</dbReference>
<evidence type="ECO:0000313" key="2">
    <source>
        <dbReference type="EMBL" id="QIR15527.1"/>
    </source>
</evidence>
<keyword evidence="1" id="KW-0812">Transmembrane</keyword>
<dbReference type="EMBL" id="CP050313">
    <property type="protein sequence ID" value="QIR15527.1"/>
    <property type="molecule type" value="Genomic_DNA"/>
</dbReference>
<dbReference type="KEGG" id="saes:HBH39_14390"/>
<reference evidence="2 3" key="1">
    <citation type="submission" date="2020-03" db="EMBL/GenBank/DDBJ databases">
        <title>Complete genome sequence of Shewanella sp.</title>
        <authorList>
            <person name="Kim Y.-S."/>
            <person name="Kim S.-J."/>
            <person name="Jung H.-K."/>
            <person name="Kim K.-H."/>
        </authorList>
    </citation>
    <scope>NUCLEOTIDE SEQUENCE [LARGE SCALE GENOMIC DNA]</scope>
    <source>
        <strain evidence="2 3">PN3F2</strain>
    </source>
</reference>
<dbReference type="AlphaFoldDB" id="A0A6G9QN91"/>
<gene>
    <name evidence="2" type="ORF">HBH39_14390</name>
</gene>
<sequence length="251" mass="29083">MQIGPCWFDPQMKVLVDHKKDISWALNEQEFWVLDQLVQHRGQVVPLTLLKQVKSYNADHNNQLLSISSVEKIIDSIARFLGQNDASLIELVPHQGAVLYKRPMVKRGRLMDTPTKLMSLWQYMLIILLTLVTLSFVYSSMSPPSYIQPDYARQILSKEGNITQLLVYTDQDHHEELRDQVDVLANHLRSCETLLWQSITAALSKDRLSLNVVMKKPLERNWIFSNIKVTRPHLDEHLISPDWLKEVMICG</sequence>
<keyword evidence="3" id="KW-1185">Reference proteome</keyword>
<proteinExistence type="predicted"/>
<keyword evidence="1" id="KW-1133">Transmembrane helix</keyword>
<protein>
    <submittedName>
        <fullName evidence="2">Uncharacterized protein</fullName>
    </submittedName>
</protein>
<evidence type="ECO:0000313" key="3">
    <source>
        <dbReference type="Proteomes" id="UP000502608"/>
    </source>
</evidence>
<keyword evidence="1" id="KW-0472">Membrane</keyword>
<feature type="transmembrane region" description="Helical" evidence="1">
    <location>
        <begin position="120"/>
        <end position="138"/>
    </location>
</feature>
<dbReference type="Proteomes" id="UP000502608">
    <property type="component" value="Chromosome"/>
</dbReference>
<accession>A0A6G9QN91</accession>
<organism evidence="2 3">
    <name type="scientific">Shewanella aestuarii</name>
    <dbReference type="NCBI Taxonomy" id="1028752"/>
    <lineage>
        <taxon>Bacteria</taxon>
        <taxon>Pseudomonadati</taxon>
        <taxon>Pseudomonadota</taxon>
        <taxon>Gammaproteobacteria</taxon>
        <taxon>Alteromonadales</taxon>
        <taxon>Shewanellaceae</taxon>
        <taxon>Shewanella</taxon>
    </lineage>
</organism>
<dbReference type="InterPro" id="IPR036388">
    <property type="entry name" value="WH-like_DNA-bd_sf"/>
</dbReference>